<reference evidence="3" key="1">
    <citation type="submission" date="2023-05" db="EMBL/GenBank/DDBJ databases">
        <title>Genome and transcriptome analyses reveal genes involved in the formation of fine ridges on petal epidermal cells in Hibiscus trionum.</title>
        <authorList>
            <person name="Koshimizu S."/>
            <person name="Masuda S."/>
            <person name="Ishii T."/>
            <person name="Shirasu K."/>
            <person name="Hoshino A."/>
            <person name="Arita M."/>
        </authorList>
    </citation>
    <scope>NUCLEOTIDE SEQUENCE</scope>
    <source>
        <strain evidence="3">Hamamatsu line</strain>
    </source>
</reference>
<name>A0A9W7LMZ7_HIBTR</name>
<evidence type="ECO:0000313" key="3">
    <source>
        <dbReference type="EMBL" id="GMI69846.1"/>
    </source>
</evidence>
<dbReference type="EMBL" id="BSYR01000007">
    <property type="protein sequence ID" value="GMI69844.1"/>
    <property type="molecule type" value="Genomic_DNA"/>
</dbReference>
<dbReference type="EMBL" id="BSYR01000007">
    <property type="protein sequence ID" value="GMI69846.1"/>
    <property type="molecule type" value="Genomic_DNA"/>
</dbReference>
<evidence type="ECO:0000256" key="1">
    <source>
        <dbReference type="SAM" id="MobiDB-lite"/>
    </source>
</evidence>
<protein>
    <submittedName>
        <fullName evidence="3">Uncharacterized protein</fullName>
    </submittedName>
</protein>
<feature type="region of interest" description="Disordered" evidence="1">
    <location>
        <begin position="16"/>
        <end position="159"/>
    </location>
</feature>
<feature type="compositionally biased region" description="Basic and acidic residues" evidence="1">
    <location>
        <begin position="42"/>
        <end position="52"/>
    </location>
</feature>
<comment type="caution">
    <text evidence="3">The sequence shown here is derived from an EMBL/GenBank/DDBJ whole genome shotgun (WGS) entry which is preliminary data.</text>
</comment>
<feature type="compositionally biased region" description="Polar residues" evidence="1">
    <location>
        <begin position="116"/>
        <end position="127"/>
    </location>
</feature>
<proteinExistence type="predicted"/>
<dbReference type="AlphaFoldDB" id="A0A9W7LMZ7"/>
<evidence type="ECO:0000313" key="5">
    <source>
        <dbReference type="Proteomes" id="UP001165190"/>
    </source>
</evidence>
<organism evidence="3 5">
    <name type="scientific">Hibiscus trionum</name>
    <name type="common">Flower of an hour</name>
    <dbReference type="NCBI Taxonomy" id="183268"/>
    <lineage>
        <taxon>Eukaryota</taxon>
        <taxon>Viridiplantae</taxon>
        <taxon>Streptophyta</taxon>
        <taxon>Embryophyta</taxon>
        <taxon>Tracheophyta</taxon>
        <taxon>Spermatophyta</taxon>
        <taxon>Magnoliopsida</taxon>
        <taxon>eudicotyledons</taxon>
        <taxon>Gunneridae</taxon>
        <taxon>Pentapetalae</taxon>
        <taxon>rosids</taxon>
        <taxon>malvids</taxon>
        <taxon>Malvales</taxon>
        <taxon>Malvaceae</taxon>
        <taxon>Malvoideae</taxon>
        <taxon>Hibiscus</taxon>
    </lineage>
</organism>
<keyword evidence="5" id="KW-1185">Reference proteome</keyword>
<evidence type="ECO:0000313" key="2">
    <source>
        <dbReference type="EMBL" id="GMI69844.1"/>
    </source>
</evidence>
<dbReference type="EMBL" id="BSYR01000007">
    <property type="protein sequence ID" value="GMI69850.1"/>
    <property type="molecule type" value="Genomic_DNA"/>
</dbReference>
<feature type="compositionally biased region" description="Acidic residues" evidence="1">
    <location>
        <begin position="150"/>
        <end position="159"/>
    </location>
</feature>
<dbReference type="Proteomes" id="UP001165190">
    <property type="component" value="Unassembled WGS sequence"/>
</dbReference>
<evidence type="ECO:0000313" key="4">
    <source>
        <dbReference type="EMBL" id="GMI69850.1"/>
    </source>
</evidence>
<gene>
    <name evidence="2" type="ORF">HRI_000653700</name>
    <name evidence="3" type="ORF">HRI_000653900</name>
    <name evidence="4" type="ORF">HRI_000654300</name>
</gene>
<sequence length="159" mass="17469">MIDPTKLQYGEWLRWLPPRRRDQGPHGRIRTVEPSTNASRHPPIDPMDKGKSVEPPANANQHPPIDPKDKGKSVVEPVASAQDSGKLNEGDVASFADLPTEDINNNDEMIGEESSEPPTTKLESQKPSRAPLPPRVISPQPLNTIYSIPEDSEQGDLEG</sequence>
<accession>A0A9W7LMZ7</accession>